<proteinExistence type="predicted"/>
<reference evidence="2" key="1">
    <citation type="journal article" date="2015" name="Nat. Genet.">
        <title>The genome and transcriptome of the zoonotic hookworm Ancylostoma ceylanicum identify infection-specific gene families.</title>
        <authorList>
            <person name="Schwarz E.M."/>
            <person name="Hu Y."/>
            <person name="Antoshechkin I."/>
            <person name="Miller M.M."/>
            <person name="Sternberg P.W."/>
            <person name="Aroian R.V."/>
        </authorList>
    </citation>
    <scope>NUCLEOTIDE SEQUENCE</scope>
    <source>
        <strain evidence="2">HY135</strain>
    </source>
</reference>
<accession>A0A016W8B7</accession>
<organism evidence="1 2">
    <name type="scientific">Ancylostoma ceylanicum</name>
    <dbReference type="NCBI Taxonomy" id="53326"/>
    <lineage>
        <taxon>Eukaryota</taxon>
        <taxon>Metazoa</taxon>
        <taxon>Ecdysozoa</taxon>
        <taxon>Nematoda</taxon>
        <taxon>Chromadorea</taxon>
        <taxon>Rhabditida</taxon>
        <taxon>Rhabditina</taxon>
        <taxon>Rhabditomorpha</taxon>
        <taxon>Strongyloidea</taxon>
        <taxon>Ancylostomatidae</taxon>
        <taxon>Ancylostomatinae</taxon>
        <taxon>Ancylostoma</taxon>
    </lineage>
</organism>
<protein>
    <submittedName>
        <fullName evidence="1">Uncharacterized protein</fullName>
    </submittedName>
</protein>
<dbReference type="Proteomes" id="UP000024635">
    <property type="component" value="Unassembled WGS sequence"/>
</dbReference>
<keyword evidence="2" id="KW-1185">Reference proteome</keyword>
<dbReference type="AlphaFoldDB" id="A0A016W8B7"/>
<evidence type="ECO:0000313" key="2">
    <source>
        <dbReference type="Proteomes" id="UP000024635"/>
    </source>
</evidence>
<name>A0A016W8B7_9BILA</name>
<comment type="caution">
    <text evidence="1">The sequence shown here is derived from an EMBL/GenBank/DDBJ whole genome shotgun (WGS) entry which is preliminary data.</text>
</comment>
<gene>
    <name evidence="1" type="primary">Acey_s1097.g3600</name>
    <name evidence="1" type="ORF">Y032_1097g3600</name>
</gene>
<evidence type="ECO:0000313" key="1">
    <source>
        <dbReference type="EMBL" id="EYC35258.1"/>
    </source>
</evidence>
<sequence length="88" mass="9506">MASQQDVVVLCVQDHRDVFASSSTGSMGGREQVMEHAIDYGQGDYEVRAVASTEVVCSKDFWPRSSDLMGASRAFLAILIVSSTDACQ</sequence>
<dbReference type="EMBL" id="JARK01000697">
    <property type="protein sequence ID" value="EYC35258.1"/>
    <property type="molecule type" value="Genomic_DNA"/>
</dbReference>